<dbReference type="WBParaSite" id="Minc3s00988g19605">
    <property type="protein sequence ID" value="Minc3s00988g19605"/>
    <property type="gene ID" value="Minc3s00988g19605"/>
</dbReference>
<feature type="domain" description="FH2" evidence="2">
    <location>
        <begin position="231"/>
        <end position="402"/>
    </location>
</feature>
<dbReference type="InterPro" id="IPR015425">
    <property type="entry name" value="FH2_Formin"/>
</dbReference>
<evidence type="ECO:0000256" key="1">
    <source>
        <dbReference type="SAM" id="MobiDB-lite"/>
    </source>
</evidence>
<reference evidence="4" key="1">
    <citation type="submission" date="2022-11" db="UniProtKB">
        <authorList>
            <consortium name="WormBaseParasite"/>
        </authorList>
    </citation>
    <scope>IDENTIFICATION</scope>
</reference>
<evidence type="ECO:0000313" key="4">
    <source>
        <dbReference type="WBParaSite" id="Minc3s00988g19605"/>
    </source>
</evidence>
<dbReference type="PROSITE" id="PS51444">
    <property type="entry name" value="FH2"/>
    <property type="match status" value="1"/>
</dbReference>
<evidence type="ECO:0000313" key="3">
    <source>
        <dbReference type="Proteomes" id="UP000887563"/>
    </source>
</evidence>
<feature type="region of interest" description="Disordered" evidence="1">
    <location>
        <begin position="41"/>
        <end position="79"/>
    </location>
</feature>
<dbReference type="InterPro" id="IPR042201">
    <property type="entry name" value="FH2_Formin_sf"/>
</dbReference>
<sequence length="402" mass="44856">MEELHFEEIVVKLRERFRSSKELEEPINDWMKALKIISEKSEEEEEEMRKGADADSGTFSDSEDIVGESSSGGNRNKQKVGMKIMNAQQEIAEFNKLLVELPENERNEILILLRRLITQMRNKGNVSLNDLLTSSTCSLNENVKNNQQKLPSPPPPPPLPPTPPPPPPPNLLKNSRPPPNIKVENITTTNKKNQPPPPPLLLTRPPTPGDTCSIGNTPPTQAADIPRPLRPKALPGQGRRLRHLQWSKVPSNAVVATNIVMGSEAAPSSGHQNVWHGLDCADRELRDRLDFAGLDSLFGCPSSPPAFYDNDQIPNFMSSGQKRRRAASLMPNSQQQDFIALLNAKRSLSVNVFLKMCRNSEQLLCDITNGNAEKIGADRLRTLIQLLPSEEENKQNKKNKKH</sequence>
<protein>
    <submittedName>
        <fullName evidence="4">FH2 domain-containing protein</fullName>
    </submittedName>
</protein>
<proteinExistence type="predicted"/>
<dbReference type="AlphaFoldDB" id="A0A914M061"/>
<dbReference type="PANTHER" id="PTHR46345:SF8">
    <property type="entry name" value="FORMIN 3, ISOFORM B"/>
    <property type="match status" value="1"/>
</dbReference>
<dbReference type="PANTHER" id="PTHR46345">
    <property type="entry name" value="INVERTED FORMIN-2"/>
    <property type="match status" value="1"/>
</dbReference>
<feature type="compositionally biased region" description="Pro residues" evidence="1">
    <location>
        <begin position="151"/>
        <end position="180"/>
    </location>
</feature>
<feature type="compositionally biased region" description="Pro residues" evidence="1">
    <location>
        <begin position="194"/>
        <end position="208"/>
    </location>
</feature>
<evidence type="ECO:0000259" key="2">
    <source>
        <dbReference type="PROSITE" id="PS51444"/>
    </source>
</evidence>
<feature type="region of interest" description="Disordered" evidence="1">
    <location>
        <begin position="144"/>
        <end position="228"/>
    </location>
</feature>
<accession>A0A914M061</accession>
<organism evidence="3 4">
    <name type="scientific">Meloidogyne incognita</name>
    <name type="common">Southern root-knot nematode worm</name>
    <name type="synonym">Oxyuris incognita</name>
    <dbReference type="NCBI Taxonomy" id="6306"/>
    <lineage>
        <taxon>Eukaryota</taxon>
        <taxon>Metazoa</taxon>
        <taxon>Ecdysozoa</taxon>
        <taxon>Nematoda</taxon>
        <taxon>Chromadorea</taxon>
        <taxon>Rhabditida</taxon>
        <taxon>Tylenchina</taxon>
        <taxon>Tylenchomorpha</taxon>
        <taxon>Tylenchoidea</taxon>
        <taxon>Meloidogynidae</taxon>
        <taxon>Meloidogyninae</taxon>
        <taxon>Meloidogyne</taxon>
        <taxon>Meloidogyne incognita group</taxon>
    </lineage>
</organism>
<name>A0A914M061_MELIC</name>
<keyword evidence="3" id="KW-1185">Reference proteome</keyword>
<dbReference type="Gene3D" id="1.20.58.2220">
    <property type="entry name" value="Formin, FH2 domain"/>
    <property type="match status" value="1"/>
</dbReference>
<dbReference type="SUPFAM" id="SSF101447">
    <property type="entry name" value="Formin homology 2 domain (FH2 domain)"/>
    <property type="match status" value="1"/>
</dbReference>
<dbReference type="Proteomes" id="UP000887563">
    <property type="component" value="Unplaced"/>
</dbReference>